<feature type="domain" description="Thioredoxin" evidence="6">
    <location>
        <begin position="236"/>
        <end position="376"/>
    </location>
</feature>
<keyword evidence="8" id="KW-1185">Reference proteome</keyword>
<dbReference type="PANTHER" id="PTHR42852">
    <property type="entry name" value="THIOL:DISULFIDE INTERCHANGE PROTEIN DSBE"/>
    <property type="match status" value="1"/>
</dbReference>
<evidence type="ECO:0000256" key="2">
    <source>
        <dbReference type="ARBA" id="ARBA00022748"/>
    </source>
</evidence>
<dbReference type="Pfam" id="PF00578">
    <property type="entry name" value="AhpC-TSA"/>
    <property type="match status" value="1"/>
</dbReference>
<dbReference type="PROSITE" id="PS51352">
    <property type="entry name" value="THIOREDOXIN_2"/>
    <property type="match status" value="1"/>
</dbReference>
<evidence type="ECO:0000256" key="1">
    <source>
        <dbReference type="ARBA" id="ARBA00004196"/>
    </source>
</evidence>
<dbReference type="RefSeq" id="WP_074242833.1">
    <property type="nucleotide sequence ID" value="NZ_FSRA01000002.1"/>
</dbReference>
<dbReference type="InterPro" id="IPR017937">
    <property type="entry name" value="Thioredoxin_CS"/>
</dbReference>
<dbReference type="InterPro" id="IPR036249">
    <property type="entry name" value="Thioredoxin-like_sf"/>
</dbReference>
<organism evidence="7 8">
    <name type="scientific">Chitinophaga niabensis</name>
    <dbReference type="NCBI Taxonomy" id="536979"/>
    <lineage>
        <taxon>Bacteria</taxon>
        <taxon>Pseudomonadati</taxon>
        <taxon>Bacteroidota</taxon>
        <taxon>Chitinophagia</taxon>
        <taxon>Chitinophagales</taxon>
        <taxon>Chitinophagaceae</taxon>
        <taxon>Chitinophaga</taxon>
    </lineage>
</organism>
<dbReference type="AlphaFoldDB" id="A0A1N6KDC3"/>
<dbReference type="InterPro" id="IPR000866">
    <property type="entry name" value="AhpC/TSA"/>
</dbReference>
<dbReference type="PROSITE" id="PS00194">
    <property type="entry name" value="THIOREDOXIN_1"/>
    <property type="match status" value="1"/>
</dbReference>
<dbReference type="GO" id="GO:0016491">
    <property type="term" value="F:oxidoreductase activity"/>
    <property type="evidence" value="ECO:0007669"/>
    <property type="project" value="InterPro"/>
</dbReference>
<feature type="chain" id="PRO_5009936905" evidence="5">
    <location>
        <begin position="20"/>
        <end position="376"/>
    </location>
</feature>
<evidence type="ECO:0000256" key="3">
    <source>
        <dbReference type="ARBA" id="ARBA00023157"/>
    </source>
</evidence>
<dbReference type="GO" id="GO:0030313">
    <property type="term" value="C:cell envelope"/>
    <property type="evidence" value="ECO:0007669"/>
    <property type="project" value="UniProtKB-SubCell"/>
</dbReference>
<name>A0A1N6KDC3_9BACT</name>
<dbReference type="EMBL" id="FSRA01000002">
    <property type="protein sequence ID" value="SIO54541.1"/>
    <property type="molecule type" value="Genomic_DNA"/>
</dbReference>
<keyword evidence="4" id="KW-0676">Redox-active center</keyword>
<dbReference type="InterPro" id="IPR050553">
    <property type="entry name" value="Thioredoxin_ResA/DsbE_sf"/>
</dbReference>
<feature type="signal peptide" evidence="5">
    <location>
        <begin position="1"/>
        <end position="19"/>
    </location>
</feature>
<evidence type="ECO:0000313" key="8">
    <source>
        <dbReference type="Proteomes" id="UP000185003"/>
    </source>
</evidence>
<gene>
    <name evidence="7" type="ORF">SAMN04488055_5621</name>
</gene>
<proteinExistence type="predicted"/>
<dbReference type="STRING" id="536979.SAMN04488055_5621"/>
<dbReference type="Proteomes" id="UP000185003">
    <property type="component" value="Unassembled WGS sequence"/>
</dbReference>
<sequence length="376" mass="41862">MKTTSFLPALLLLPVLASAQQEFTLKGKIGELNTPAKIYLQYSVDGTQKLDSSALTNGSFSFKGDVANPVKGYIRVNYNPAIPKGYTQYDLLSVYLEKGTIIVNSKDSLQHAVVKGPQLNKDNQQLEADLKSVNTKQRALTDNYYSQSTEKRKDSVAAAAFKTSYEELGDERKKVLRTFIDKHPKSLVALDALRSWAGYAFDPEQAEAVFNTLDASVRNSVDGVKYLERIQRVKATQIGQIAPDFIQNDTTGNPVKLTSFRGKYLLIDFWASWCGPCRAENPAVVKAYHEYKDKNFTILGVSLDQPGAKDKWLKAIADDKLAWTQVSDLAFWKNAVAQQYAINAIPQNFLLDPSGKIIAKNLRGEELSKKLAEVIH</sequence>
<reference evidence="7 8" key="1">
    <citation type="submission" date="2016-11" db="EMBL/GenBank/DDBJ databases">
        <authorList>
            <person name="Jaros S."/>
            <person name="Januszkiewicz K."/>
            <person name="Wedrychowicz H."/>
        </authorList>
    </citation>
    <scope>NUCLEOTIDE SEQUENCE [LARGE SCALE GENOMIC DNA]</scope>
    <source>
        <strain evidence="7 8">DSM 24787</strain>
    </source>
</reference>
<dbReference type="InterPro" id="IPR013766">
    <property type="entry name" value="Thioredoxin_domain"/>
</dbReference>
<dbReference type="SUPFAM" id="SSF52833">
    <property type="entry name" value="Thioredoxin-like"/>
    <property type="match status" value="1"/>
</dbReference>
<keyword evidence="5" id="KW-0732">Signal</keyword>
<evidence type="ECO:0000313" key="7">
    <source>
        <dbReference type="EMBL" id="SIO54541.1"/>
    </source>
</evidence>
<dbReference type="GO" id="GO:0017004">
    <property type="term" value="P:cytochrome complex assembly"/>
    <property type="evidence" value="ECO:0007669"/>
    <property type="project" value="UniProtKB-KW"/>
</dbReference>
<evidence type="ECO:0000256" key="5">
    <source>
        <dbReference type="SAM" id="SignalP"/>
    </source>
</evidence>
<dbReference type="InterPro" id="IPR025380">
    <property type="entry name" value="DUF4369"/>
</dbReference>
<evidence type="ECO:0000259" key="6">
    <source>
        <dbReference type="PROSITE" id="PS51352"/>
    </source>
</evidence>
<dbReference type="Gene3D" id="3.40.30.10">
    <property type="entry name" value="Glutaredoxin"/>
    <property type="match status" value="1"/>
</dbReference>
<protein>
    <submittedName>
        <fullName evidence="7">Peroxiredoxin</fullName>
    </submittedName>
</protein>
<dbReference type="CDD" id="cd02966">
    <property type="entry name" value="TlpA_like_family"/>
    <property type="match status" value="1"/>
</dbReference>
<dbReference type="PANTHER" id="PTHR42852:SF6">
    <property type="entry name" value="THIOL:DISULFIDE INTERCHANGE PROTEIN DSBE"/>
    <property type="match status" value="1"/>
</dbReference>
<evidence type="ECO:0000256" key="4">
    <source>
        <dbReference type="ARBA" id="ARBA00023284"/>
    </source>
</evidence>
<keyword evidence="3" id="KW-1015">Disulfide bond</keyword>
<dbReference type="OrthoDB" id="750178at2"/>
<dbReference type="GO" id="GO:0016209">
    <property type="term" value="F:antioxidant activity"/>
    <property type="evidence" value="ECO:0007669"/>
    <property type="project" value="InterPro"/>
</dbReference>
<keyword evidence="2" id="KW-0201">Cytochrome c-type biogenesis</keyword>
<dbReference type="Pfam" id="PF14289">
    <property type="entry name" value="DUF4369"/>
    <property type="match status" value="1"/>
</dbReference>
<comment type="subcellular location">
    <subcellularLocation>
        <location evidence="1">Cell envelope</location>
    </subcellularLocation>
</comment>
<accession>A0A1N6KDC3</accession>